<reference evidence="2 3" key="1">
    <citation type="journal article" date="2016" name="Nat. Commun.">
        <title>Thousands of microbial genomes shed light on interconnected biogeochemical processes in an aquifer system.</title>
        <authorList>
            <person name="Anantharaman K."/>
            <person name="Brown C.T."/>
            <person name="Hug L.A."/>
            <person name="Sharon I."/>
            <person name="Castelle C.J."/>
            <person name="Probst A.J."/>
            <person name="Thomas B.C."/>
            <person name="Singh A."/>
            <person name="Wilkins M.J."/>
            <person name="Karaoz U."/>
            <person name="Brodie E.L."/>
            <person name="Williams K.H."/>
            <person name="Hubbard S.S."/>
            <person name="Banfield J.F."/>
        </authorList>
    </citation>
    <scope>NUCLEOTIDE SEQUENCE [LARGE SCALE GENOMIC DNA]</scope>
</reference>
<organism evidence="2 3">
    <name type="scientific">Candidatus Curtissbacteria bacterium RIFCSPLOWO2_01_FULL_42_50</name>
    <dbReference type="NCBI Taxonomy" id="1797730"/>
    <lineage>
        <taxon>Bacteria</taxon>
        <taxon>Candidatus Curtissiibacteriota</taxon>
    </lineage>
</organism>
<feature type="transmembrane region" description="Helical" evidence="1">
    <location>
        <begin position="35"/>
        <end position="59"/>
    </location>
</feature>
<gene>
    <name evidence="2" type="ORF">A3B54_02645</name>
</gene>
<accession>A0A1F5H3G5</accession>
<proteinExistence type="predicted"/>
<name>A0A1F5H3G5_9BACT</name>
<evidence type="ECO:0000313" key="2">
    <source>
        <dbReference type="EMBL" id="OGD98638.1"/>
    </source>
</evidence>
<feature type="transmembrane region" description="Helical" evidence="1">
    <location>
        <begin position="71"/>
        <end position="97"/>
    </location>
</feature>
<comment type="caution">
    <text evidence="2">The sequence shown here is derived from an EMBL/GenBank/DDBJ whole genome shotgun (WGS) entry which is preliminary data.</text>
</comment>
<protein>
    <submittedName>
        <fullName evidence="2">Uncharacterized protein</fullName>
    </submittedName>
</protein>
<dbReference type="AlphaFoldDB" id="A0A1F5H3G5"/>
<keyword evidence="1" id="KW-0812">Transmembrane</keyword>
<sequence>MRKIQIWPLFIPIIGYPFIFFFGYLWGFFEGKPDITLFFITAYVAFAFAIIASIFSFLVESFRQHTLEFKTIPVSFFFAAIIHYVILTILSILIFTFK</sequence>
<dbReference type="Proteomes" id="UP000177039">
    <property type="component" value="Unassembled WGS sequence"/>
</dbReference>
<keyword evidence="1" id="KW-0472">Membrane</keyword>
<evidence type="ECO:0000313" key="3">
    <source>
        <dbReference type="Proteomes" id="UP000177039"/>
    </source>
</evidence>
<dbReference type="EMBL" id="MFBT01000033">
    <property type="protein sequence ID" value="OGD98638.1"/>
    <property type="molecule type" value="Genomic_DNA"/>
</dbReference>
<keyword evidence="1" id="KW-1133">Transmembrane helix</keyword>
<feature type="transmembrane region" description="Helical" evidence="1">
    <location>
        <begin position="7"/>
        <end position="29"/>
    </location>
</feature>
<evidence type="ECO:0000256" key="1">
    <source>
        <dbReference type="SAM" id="Phobius"/>
    </source>
</evidence>